<evidence type="ECO:0000313" key="1">
    <source>
        <dbReference type="EMBL" id="GAG63360.1"/>
    </source>
</evidence>
<accession>X0Z2E0</accession>
<proteinExistence type="predicted"/>
<dbReference type="AlphaFoldDB" id="X0Z2E0"/>
<comment type="caution">
    <text evidence="1">The sequence shown here is derived from an EMBL/GenBank/DDBJ whole genome shotgun (WGS) entry which is preliminary data.</text>
</comment>
<sequence>MELVNIPNCPSCGRKTHIYQKSKTLQTGKQEGWTKFKHRCEIHGNFEGMVRKERKGES</sequence>
<dbReference type="EMBL" id="BART01001153">
    <property type="protein sequence ID" value="GAG63360.1"/>
    <property type="molecule type" value="Genomic_DNA"/>
</dbReference>
<name>X0Z2E0_9ZZZZ</name>
<protein>
    <submittedName>
        <fullName evidence="1">Uncharacterized protein</fullName>
    </submittedName>
</protein>
<reference evidence="1" key="1">
    <citation type="journal article" date="2014" name="Front. Microbiol.">
        <title>High frequency of phylogenetically diverse reductive dehalogenase-homologous genes in deep subseafloor sedimentary metagenomes.</title>
        <authorList>
            <person name="Kawai M."/>
            <person name="Futagami T."/>
            <person name="Toyoda A."/>
            <person name="Takaki Y."/>
            <person name="Nishi S."/>
            <person name="Hori S."/>
            <person name="Arai W."/>
            <person name="Tsubouchi T."/>
            <person name="Morono Y."/>
            <person name="Uchiyama I."/>
            <person name="Ito T."/>
            <person name="Fujiyama A."/>
            <person name="Inagaki F."/>
            <person name="Takami H."/>
        </authorList>
    </citation>
    <scope>NUCLEOTIDE SEQUENCE</scope>
    <source>
        <strain evidence="1">Expedition CK06-06</strain>
    </source>
</reference>
<organism evidence="1">
    <name type="scientific">marine sediment metagenome</name>
    <dbReference type="NCBI Taxonomy" id="412755"/>
    <lineage>
        <taxon>unclassified sequences</taxon>
        <taxon>metagenomes</taxon>
        <taxon>ecological metagenomes</taxon>
    </lineage>
</organism>
<gene>
    <name evidence="1" type="ORF">S01H4_04338</name>
</gene>